<dbReference type="PANTHER" id="PTHR38779:SF2">
    <property type="entry name" value="TYPE II SECRETION SYSTEM PROTEIN I-RELATED"/>
    <property type="match status" value="1"/>
</dbReference>
<dbReference type="PROSITE" id="PS00409">
    <property type="entry name" value="PROKAR_NTER_METHYL"/>
    <property type="match status" value="1"/>
</dbReference>
<sequence length="124" mass="13409">MKAVDSRQRGFSLLEMLVALAVFGLVVIALLNLSGENTRTTAIVEERVLAGVVAENRAVEAATEPLQALARMTDGSERLGDREWHWTRTVNATDDAAIVRVEVTVTAAGSDRIAAETTLFRSVQ</sequence>
<evidence type="ECO:0000313" key="12">
    <source>
        <dbReference type="Proteomes" id="UP001566331"/>
    </source>
</evidence>
<dbReference type="Pfam" id="PF07963">
    <property type="entry name" value="N_methyl"/>
    <property type="match status" value="1"/>
</dbReference>
<evidence type="ECO:0000256" key="1">
    <source>
        <dbReference type="ARBA" id="ARBA00004377"/>
    </source>
</evidence>
<evidence type="ECO:0000256" key="9">
    <source>
        <dbReference type="RuleBase" id="RU368030"/>
    </source>
</evidence>
<comment type="subunit">
    <text evidence="9">Type II secretion is composed of four main components: the outer membrane complex, the inner membrane complex, the cytoplasmic secretion ATPase and the periplasm-spanning pseudopilus.</text>
</comment>
<dbReference type="NCBIfam" id="TIGR01707">
    <property type="entry name" value="gspI"/>
    <property type="match status" value="1"/>
</dbReference>
<organism evidence="11 12">
    <name type="scientific">Luteimonas salinilitoris</name>
    <dbReference type="NCBI Taxonomy" id="3237697"/>
    <lineage>
        <taxon>Bacteria</taxon>
        <taxon>Pseudomonadati</taxon>
        <taxon>Pseudomonadota</taxon>
        <taxon>Gammaproteobacteria</taxon>
        <taxon>Lysobacterales</taxon>
        <taxon>Lysobacteraceae</taxon>
        <taxon>Luteimonas</taxon>
    </lineage>
</organism>
<gene>
    <name evidence="11" type="primary">gspI</name>
    <name evidence="11" type="ORF">AB6713_00650</name>
</gene>
<dbReference type="InterPro" id="IPR045584">
    <property type="entry name" value="Pilin-like"/>
</dbReference>
<comment type="similarity">
    <text evidence="2 9">Belongs to the GSP I family.</text>
</comment>
<evidence type="ECO:0000256" key="8">
    <source>
        <dbReference type="ARBA" id="ARBA00023136"/>
    </source>
</evidence>
<accession>A0ABV4HK62</accession>
<dbReference type="InterPro" id="IPR012902">
    <property type="entry name" value="N_methyl_site"/>
</dbReference>
<dbReference type="Pfam" id="PF02501">
    <property type="entry name" value="T2SSI"/>
    <property type="match status" value="1"/>
</dbReference>
<keyword evidence="5 9" id="KW-0997">Cell inner membrane</keyword>
<dbReference type="Gene3D" id="3.30.1300.30">
    <property type="entry name" value="GSPII I/J protein-like"/>
    <property type="match status" value="1"/>
</dbReference>
<evidence type="ECO:0000313" key="11">
    <source>
        <dbReference type="EMBL" id="MEZ0473131.1"/>
    </source>
</evidence>
<keyword evidence="4 9" id="KW-0488">Methylation</keyword>
<protein>
    <recommendedName>
        <fullName evidence="9">Type II secretion system protein I</fullName>
        <shortName evidence="9">T2SS minor pseudopilin I</shortName>
    </recommendedName>
</protein>
<keyword evidence="8 9" id="KW-0472">Membrane</keyword>
<dbReference type="EMBL" id="JBFWIC010000001">
    <property type="protein sequence ID" value="MEZ0473131.1"/>
    <property type="molecule type" value="Genomic_DNA"/>
</dbReference>
<evidence type="ECO:0000256" key="2">
    <source>
        <dbReference type="ARBA" id="ARBA00008358"/>
    </source>
</evidence>
<evidence type="ECO:0000259" key="10">
    <source>
        <dbReference type="Pfam" id="PF02501"/>
    </source>
</evidence>
<feature type="transmembrane region" description="Helical" evidence="9">
    <location>
        <begin position="12"/>
        <end position="33"/>
    </location>
</feature>
<evidence type="ECO:0000256" key="7">
    <source>
        <dbReference type="ARBA" id="ARBA00022989"/>
    </source>
</evidence>
<comment type="function">
    <text evidence="9">Component of the type II secretion system required for the energy-dependent secretion of extracellular factors such as proteases and toxins from the periplasm.</text>
</comment>
<keyword evidence="3" id="KW-1003">Cell membrane</keyword>
<comment type="subcellular location">
    <subcellularLocation>
        <location evidence="1 9">Cell inner membrane</location>
        <topology evidence="1 9">Single-pass membrane protein</topology>
    </subcellularLocation>
</comment>
<evidence type="ECO:0000256" key="4">
    <source>
        <dbReference type="ARBA" id="ARBA00022481"/>
    </source>
</evidence>
<dbReference type="Proteomes" id="UP001566331">
    <property type="component" value="Unassembled WGS sequence"/>
</dbReference>
<keyword evidence="7 9" id="KW-1133">Transmembrane helix</keyword>
<reference evidence="11 12" key="1">
    <citation type="submission" date="2024-07" db="EMBL/GenBank/DDBJ databases">
        <title>Luteimonas salilacus sp. nov., isolated from the shore soil of Salt Lake in Tibet of China.</title>
        <authorList>
            <person name="Zhang X."/>
            <person name="Li A."/>
        </authorList>
    </citation>
    <scope>NUCLEOTIDE SEQUENCE [LARGE SCALE GENOMIC DNA]</scope>
    <source>
        <strain evidence="11 12">B3-2-R+30</strain>
    </source>
</reference>
<evidence type="ECO:0000256" key="5">
    <source>
        <dbReference type="ARBA" id="ARBA00022519"/>
    </source>
</evidence>
<evidence type="ECO:0000256" key="3">
    <source>
        <dbReference type="ARBA" id="ARBA00022475"/>
    </source>
</evidence>
<dbReference type="NCBIfam" id="TIGR02532">
    <property type="entry name" value="IV_pilin_GFxxxE"/>
    <property type="match status" value="1"/>
</dbReference>
<comment type="PTM">
    <text evidence="9">Cleaved by prepilin peptidase.</text>
</comment>
<dbReference type="PANTHER" id="PTHR38779">
    <property type="entry name" value="TYPE II SECRETION SYSTEM PROTEIN I-RELATED"/>
    <property type="match status" value="1"/>
</dbReference>
<dbReference type="SUPFAM" id="SSF54523">
    <property type="entry name" value="Pili subunits"/>
    <property type="match status" value="1"/>
</dbReference>
<keyword evidence="6 9" id="KW-0812">Transmembrane</keyword>
<feature type="domain" description="Type II secretion system protein GspI C-terminal" evidence="10">
    <location>
        <begin position="45"/>
        <end position="118"/>
    </location>
</feature>
<name>A0ABV4HK62_9GAMM</name>
<comment type="caution">
    <text evidence="11">The sequence shown here is derived from an EMBL/GenBank/DDBJ whole genome shotgun (WGS) entry which is preliminary data.</text>
</comment>
<dbReference type="InterPro" id="IPR003413">
    <property type="entry name" value="T2SS_GspI_C"/>
</dbReference>
<evidence type="ECO:0000256" key="6">
    <source>
        <dbReference type="ARBA" id="ARBA00022692"/>
    </source>
</evidence>
<proteinExistence type="inferred from homology"/>
<keyword evidence="12" id="KW-1185">Reference proteome</keyword>
<dbReference type="InterPro" id="IPR010052">
    <property type="entry name" value="T2SS_protein-GspI"/>
</dbReference>